<dbReference type="InterPro" id="IPR038625">
    <property type="entry name" value="R_equi_Vir_sf"/>
</dbReference>
<evidence type="ECO:0000313" key="2">
    <source>
        <dbReference type="Proteomes" id="UP000323136"/>
    </source>
</evidence>
<dbReference type="Gene3D" id="2.40.128.480">
    <property type="entry name" value="Rhodococcus equi virulence-associated protein"/>
    <property type="match status" value="1"/>
</dbReference>
<dbReference type="RefSeq" id="WP_148869869.1">
    <property type="nucleotide sequence ID" value="NZ_VNIA01000002.1"/>
</dbReference>
<dbReference type="OrthoDB" id="1361097at2"/>
<dbReference type="EMBL" id="VNIA01000002">
    <property type="protein sequence ID" value="TYP99082.1"/>
    <property type="molecule type" value="Genomic_DNA"/>
</dbReference>
<gene>
    <name evidence="1" type="ORF">C7447_102400</name>
</gene>
<keyword evidence="2" id="KW-1185">Reference proteome</keyword>
<name>A0A5S5DWD2_9FLAO</name>
<dbReference type="Proteomes" id="UP000323136">
    <property type="component" value="Unassembled WGS sequence"/>
</dbReference>
<protein>
    <submittedName>
        <fullName evidence="1">Uncharacterized protein</fullName>
    </submittedName>
</protein>
<reference evidence="1 2" key="1">
    <citation type="submission" date="2019-07" db="EMBL/GenBank/DDBJ databases">
        <title>Genomic Encyclopedia of Type Strains, Phase IV (KMG-IV): sequencing the most valuable type-strain genomes for metagenomic binning, comparative biology and taxonomic classification.</title>
        <authorList>
            <person name="Goeker M."/>
        </authorList>
    </citation>
    <scope>NUCLEOTIDE SEQUENCE [LARGE SCALE GENOMIC DNA]</scope>
    <source>
        <strain evidence="1 2">DSM 18961</strain>
    </source>
</reference>
<dbReference type="AlphaFoldDB" id="A0A5S5DWD2"/>
<evidence type="ECO:0000313" key="1">
    <source>
        <dbReference type="EMBL" id="TYP99082.1"/>
    </source>
</evidence>
<proteinExistence type="predicted"/>
<comment type="caution">
    <text evidence="1">The sequence shown here is derived from an EMBL/GenBank/DDBJ whole genome shotgun (WGS) entry which is preliminary data.</text>
</comment>
<sequence>MNEVKNNSALTTSFNESLKKMLSNKMTKSEIDSYIQERSKIIDSIDAKIDLKMLGFDGRIKCEPTDSEYPYEYNHRIYGIGIIDLKCEGLLTTGYAHWSGLWSNTTSVAVTSADIEIGVVLAVFFREDGAPIGDFRGVPVGSIGAIAAGGEGGWKKK</sequence>
<accession>A0A5S5DWD2</accession>
<organism evidence="1 2">
    <name type="scientific">Tenacibaculum adriaticum</name>
    <dbReference type="NCBI Taxonomy" id="413713"/>
    <lineage>
        <taxon>Bacteria</taxon>
        <taxon>Pseudomonadati</taxon>
        <taxon>Bacteroidota</taxon>
        <taxon>Flavobacteriia</taxon>
        <taxon>Flavobacteriales</taxon>
        <taxon>Flavobacteriaceae</taxon>
        <taxon>Tenacibaculum</taxon>
    </lineage>
</organism>